<dbReference type="Proteomes" id="UP000256877">
    <property type="component" value="Unassembled WGS sequence"/>
</dbReference>
<dbReference type="SUPFAM" id="SSF56281">
    <property type="entry name" value="Metallo-hydrolase/oxidoreductase"/>
    <property type="match status" value="1"/>
</dbReference>
<feature type="domain" description="Metallo-beta-lactamase" evidence="1">
    <location>
        <begin position="5"/>
        <end position="154"/>
    </location>
</feature>
<dbReference type="GO" id="GO:0004521">
    <property type="term" value="F:RNA endonuclease activity"/>
    <property type="evidence" value="ECO:0007669"/>
    <property type="project" value="TreeGrafter"/>
</dbReference>
<dbReference type="InterPro" id="IPR001279">
    <property type="entry name" value="Metallo-B-lactamas"/>
</dbReference>
<dbReference type="InterPro" id="IPR050698">
    <property type="entry name" value="MBL"/>
</dbReference>
<dbReference type="EMBL" id="NMUF01000016">
    <property type="protein sequence ID" value="RFA98446.1"/>
    <property type="molecule type" value="Genomic_DNA"/>
</dbReference>
<dbReference type="Pfam" id="PF13483">
    <property type="entry name" value="Lactamase_B_3"/>
    <property type="match status" value="1"/>
</dbReference>
<evidence type="ECO:0000313" key="5">
    <source>
        <dbReference type="Proteomes" id="UP000257123"/>
    </source>
</evidence>
<dbReference type="PANTHER" id="PTHR11203:SF37">
    <property type="entry name" value="INTEGRATOR COMPLEX SUBUNIT 11"/>
    <property type="match status" value="1"/>
</dbReference>
<dbReference type="Gene3D" id="3.60.15.10">
    <property type="entry name" value="Ribonuclease Z/Hydroxyacylglutathione hydrolase-like"/>
    <property type="match status" value="1"/>
</dbReference>
<organism evidence="2 5">
    <name type="scientific">Pyrobaculum aerophilum</name>
    <dbReference type="NCBI Taxonomy" id="13773"/>
    <lineage>
        <taxon>Archaea</taxon>
        <taxon>Thermoproteota</taxon>
        <taxon>Thermoprotei</taxon>
        <taxon>Thermoproteales</taxon>
        <taxon>Thermoproteaceae</taxon>
        <taxon>Pyrobaculum</taxon>
    </lineage>
</organism>
<dbReference type="AlphaFoldDB" id="A0A371QZ25"/>
<dbReference type="Proteomes" id="UP000257123">
    <property type="component" value="Unassembled WGS sequence"/>
</dbReference>
<dbReference type="RefSeq" id="WP_116421100.1">
    <property type="nucleotide sequence ID" value="NZ_NMUE01000016.1"/>
</dbReference>
<dbReference type="SMART" id="SM00849">
    <property type="entry name" value="Lactamase_B"/>
    <property type="match status" value="1"/>
</dbReference>
<gene>
    <name evidence="2" type="ORF">CGL51_06250</name>
    <name evidence="3" type="ORF">CGL52_06930</name>
</gene>
<dbReference type="OrthoDB" id="40950at2157"/>
<sequence>MRIYYDRGIYIEGRRVRFVVDPTGPVRNPVDFVLITHGHSDHVSKHAYRHTVVATRETFSAMSVRFGSPPPRRVTVAPGNVLELEGVQIAVLEAGHILGSVMYLAEVDGVQILITGDFNTAGSILTDAAEPIERPDVLVMEATYGDPSYVFPNRAEVYEEFLDVVERGISKGGVAISAYPLGKAQEVAKLLGNKAGAHASVAKYNKALGIPTGNGDEVIVVPNLKAAPPNYFKIDVSGWYADERLRKNAISRGVYGIPLSDHSDFPSLVEFATAASPRLVYTVYGFSERLARYLRKIGLKAHTIPGSVGLTRYL</sequence>
<evidence type="ECO:0000313" key="3">
    <source>
        <dbReference type="EMBL" id="RFA98446.1"/>
    </source>
</evidence>
<dbReference type="PANTHER" id="PTHR11203">
    <property type="entry name" value="CLEAVAGE AND POLYADENYLATION SPECIFICITY FACTOR FAMILY MEMBER"/>
    <property type="match status" value="1"/>
</dbReference>
<dbReference type="InterPro" id="IPR036866">
    <property type="entry name" value="RibonucZ/Hydroxyglut_hydro"/>
</dbReference>
<name>A0A371QZ25_9CREN</name>
<reference evidence="4 5" key="1">
    <citation type="submission" date="2017-07" db="EMBL/GenBank/DDBJ databases">
        <title>Draft genome sequence of aerobic hyperthermophilic archaea, Pyrobaculum aerophilum YKB31 and YKB32.</title>
        <authorList>
            <person name="Mochizuki T."/>
            <person name="Berliner A.J."/>
            <person name="Yoshida-Takashima Y."/>
            <person name="Takaki Y."/>
            <person name="Nunoura T."/>
            <person name="Takai K."/>
        </authorList>
    </citation>
    <scope>NUCLEOTIDE SEQUENCE [LARGE SCALE GENOMIC DNA]</scope>
    <source>
        <strain evidence="2 5">YKB31</strain>
        <strain evidence="3 4">YKB32</strain>
    </source>
</reference>
<proteinExistence type="predicted"/>
<protein>
    <submittedName>
        <fullName evidence="2">mRNA 3'-end processing factor</fullName>
    </submittedName>
</protein>
<evidence type="ECO:0000313" key="2">
    <source>
        <dbReference type="EMBL" id="RFA96016.1"/>
    </source>
</evidence>
<accession>A0A371QZ25</accession>
<evidence type="ECO:0000259" key="1">
    <source>
        <dbReference type="SMART" id="SM00849"/>
    </source>
</evidence>
<comment type="caution">
    <text evidence="2">The sequence shown here is derived from an EMBL/GenBank/DDBJ whole genome shotgun (WGS) entry which is preliminary data.</text>
</comment>
<dbReference type="EMBL" id="NMUE01000016">
    <property type="protein sequence ID" value="RFA96016.1"/>
    <property type="molecule type" value="Genomic_DNA"/>
</dbReference>
<evidence type="ECO:0000313" key="4">
    <source>
        <dbReference type="Proteomes" id="UP000256877"/>
    </source>
</evidence>